<organism evidence="6 7">
    <name type="scientific">Amycolatopsis carbonis</name>
    <dbReference type="NCBI Taxonomy" id="715471"/>
    <lineage>
        <taxon>Bacteria</taxon>
        <taxon>Bacillati</taxon>
        <taxon>Actinomycetota</taxon>
        <taxon>Actinomycetes</taxon>
        <taxon>Pseudonocardiales</taxon>
        <taxon>Pseudonocardiaceae</taxon>
        <taxon>Amycolatopsis</taxon>
    </lineage>
</organism>
<name>A0A9Y2MP96_9PSEU</name>
<dbReference type="KEGG" id="acab:QRX50_30380"/>
<dbReference type="GO" id="GO:0046306">
    <property type="term" value="P:alkanesulfonate catabolic process"/>
    <property type="evidence" value="ECO:0007669"/>
    <property type="project" value="TreeGrafter"/>
</dbReference>
<dbReference type="PANTHER" id="PTHR42847:SF4">
    <property type="entry name" value="ALKANESULFONATE MONOOXYGENASE-RELATED"/>
    <property type="match status" value="1"/>
</dbReference>
<evidence type="ECO:0000313" key="7">
    <source>
        <dbReference type="Proteomes" id="UP001236014"/>
    </source>
</evidence>
<dbReference type="InterPro" id="IPR050172">
    <property type="entry name" value="SsuD_RutA_monooxygenase"/>
</dbReference>
<evidence type="ECO:0000256" key="3">
    <source>
        <dbReference type="ARBA" id="ARBA00023002"/>
    </source>
</evidence>
<dbReference type="InterPro" id="IPR011251">
    <property type="entry name" value="Luciferase-like_dom"/>
</dbReference>
<protein>
    <submittedName>
        <fullName evidence="6">LLM class flavin-dependent oxidoreductase</fullName>
        <ecNumber evidence="6">1.-.-.-</ecNumber>
    </submittedName>
</protein>
<dbReference type="RefSeq" id="WP_285966539.1">
    <property type="nucleotide sequence ID" value="NZ_CP127294.1"/>
</dbReference>
<dbReference type="EC" id="1.-.-.-" evidence="6"/>
<keyword evidence="3 6" id="KW-0560">Oxidoreductase</keyword>
<keyword evidence="4" id="KW-0503">Monooxygenase</keyword>
<evidence type="ECO:0000313" key="6">
    <source>
        <dbReference type="EMBL" id="WIX75775.1"/>
    </source>
</evidence>
<dbReference type="SUPFAM" id="SSF51679">
    <property type="entry name" value="Bacterial luciferase-like"/>
    <property type="match status" value="1"/>
</dbReference>
<dbReference type="Pfam" id="PF00296">
    <property type="entry name" value="Bac_luciferase"/>
    <property type="match status" value="1"/>
</dbReference>
<gene>
    <name evidence="6" type="ORF">QRX50_30380</name>
</gene>
<evidence type="ECO:0000256" key="4">
    <source>
        <dbReference type="ARBA" id="ARBA00023033"/>
    </source>
</evidence>
<feature type="domain" description="Luciferase-like" evidence="5">
    <location>
        <begin position="10"/>
        <end position="273"/>
    </location>
</feature>
<proteinExistence type="predicted"/>
<dbReference type="GO" id="GO:0008726">
    <property type="term" value="F:alkanesulfonate monooxygenase activity"/>
    <property type="evidence" value="ECO:0007669"/>
    <property type="project" value="TreeGrafter"/>
</dbReference>
<dbReference type="NCBIfam" id="TIGR03619">
    <property type="entry name" value="F420_Rv2161c"/>
    <property type="match status" value="1"/>
</dbReference>
<dbReference type="PANTHER" id="PTHR42847">
    <property type="entry name" value="ALKANESULFONATE MONOOXYGENASE"/>
    <property type="match status" value="1"/>
</dbReference>
<evidence type="ECO:0000259" key="5">
    <source>
        <dbReference type="Pfam" id="PF00296"/>
    </source>
</evidence>
<dbReference type="AlphaFoldDB" id="A0A9Y2MP96"/>
<sequence>MRVGLMFPPGADAAEIPGVARRAEEAGFDFFCCGEHVFFHGPITNAFVGLAAAAGATERIGLLSALTILPVYPAALAAKLVATLATVSRGRFELGVGVGGEHPPEFQAVGVPLAERGRRTDEALEVLQRLLAGGRVTFRGEFTTIEDQELQPVPDHRPPVWVGGRRRAAMRRAARYGDGWLPYLVTPRQFADSLEQVRELAGENGRRPQDVRGGVYLWSTVDTDGDRARREAVSSVSELYSQDFEGYADRYLLFGTPARVRERLAEYAEAGAESVIFAPACADHDRAIDLFAAEVLPGIRERGVSRV</sequence>
<dbReference type="InterPro" id="IPR036661">
    <property type="entry name" value="Luciferase-like_sf"/>
</dbReference>
<dbReference type="EMBL" id="CP127294">
    <property type="protein sequence ID" value="WIX75775.1"/>
    <property type="molecule type" value="Genomic_DNA"/>
</dbReference>
<dbReference type="Proteomes" id="UP001236014">
    <property type="component" value="Chromosome"/>
</dbReference>
<dbReference type="InterPro" id="IPR019921">
    <property type="entry name" value="Lucif-like_OxRdtase_Rv2161c"/>
</dbReference>
<evidence type="ECO:0000256" key="2">
    <source>
        <dbReference type="ARBA" id="ARBA00022643"/>
    </source>
</evidence>
<accession>A0A9Y2MP96</accession>
<keyword evidence="2" id="KW-0288">FMN</keyword>
<keyword evidence="7" id="KW-1185">Reference proteome</keyword>
<evidence type="ECO:0000256" key="1">
    <source>
        <dbReference type="ARBA" id="ARBA00022630"/>
    </source>
</evidence>
<keyword evidence="1" id="KW-0285">Flavoprotein</keyword>
<reference evidence="6 7" key="1">
    <citation type="submission" date="2023-06" db="EMBL/GenBank/DDBJ databases">
        <authorList>
            <person name="Oyuntsetseg B."/>
            <person name="Kim S.B."/>
        </authorList>
    </citation>
    <scope>NUCLEOTIDE SEQUENCE [LARGE SCALE GENOMIC DNA]</scope>
    <source>
        <strain evidence="6 7">2-15</strain>
    </source>
</reference>
<dbReference type="Gene3D" id="3.20.20.30">
    <property type="entry name" value="Luciferase-like domain"/>
    <property type="match status" value="1"/>
</dbReference>